<dbReference type="RefSeq" id="WP_167660801.1">
    <property type="nucleotide sequence ID" value="NZ_BMCQ01000001.1"/>
</dbReference>
<comment type="caution">
    <text evidence="1">The sequence shown here is derived from an EMBL/GenBank/DDBJ whole genome shotgun (WGS) entry which is preliminary data.</text>
</comment>
<reference evidence="1 2" key="1">
    <citation type="submission" date="2020-03" db="EMBL/GenBank/DDBJ databases">
        <title>Genomic Encyclopedia of Type Strains, Phase IV (KMG-IV): sequencing the most valuable type-strain genomes for metagenomic binning, comparative biology and taxonomic classification.</title>
        <authorList>
            <person name="Goeker M."/>
        </authorList>
    </citation>
    <scope>NUCLEOTIDE SEQUENCE [LARGE SCALE GENOMIC DNA]</scope>
    <source>
        <strain evidence="1 2">DSM 26613</strain>
    </source>
</reference>
<keyword evidence="2" id="KW-1185">Reference proteome</keyword>
<sequence>MFSAKMDLYLKKACADINTHEYMNEAFRRLLNNKRSNRLFNHYISHEVKLEYGADRLWHFHVVFFFDGQKRKNDYLLAQSIGDHWVKVIKRGSGDYYSPNMNANKYDLFALGIIDYSDELGIANLKAALDYLVKEGRGESVRRDKSGKTYVRIDRVNTGLETAS</sequence>
<gene>
    <name evidence="1" type="ORF">GGR41_000838</name>
</gene>
<evidence type="ECO:0000313" key="1">
    <source>
        <dbReference type="EMBL" id="NJB64609.1"/>
    </source>
</evidence>
<protein>
    <recommendedName>
        <fullName evidence="3">Inovirus Gp2 family protein</fullName>
    </recommendedName>
</protein>
<dbReference type="EMBL" id="JAATIZ010000002">
    <property type="protein sequence ID" value="NJB64609.1"/>
    <property type="molecule type" value="Genomic_DNA"/>
</dbReference>
<organism evidence="1 2">
    <name type="scientific">Paenalcaligenes hominis</name>
    <dbReference type="NCBI Taxonomy" id="643674"/>
    <lineage>
        <taxon>Bacteria</taxon>
        <taxon>Pseudomonadati</taxon>
        <taxon>Pseudomonadota</taxon>
        <taxon>Betaproteobacteria</taxon>
        <taxon>Burkholderiales</taxon>
        <taxon>Alcaligenaceae</taxon>
        <taxon>Paenalcaligenes</taxon>
    </lineage>
</organism>
<accession>A0ABX0WP94</accession>
<dbReference type="Proteomes" id="UP000783934">
    <property type="component" value="Unassembled WGS sequence"/>
</dbReference>
<name>A0ABX0WP94_9BURK</name>
<proteinExistence type="predicted"/>
<evidence type="ECO:0008006" key="3">
    <source>
        <dbReference type="Google" id="ProtNLM"/>
    </source>
</evidence>
<evidence type="ECO:0000313" key="2">
    <source>
        <dbReference type="Proteomes" id="UP000783934"/>
    </source>
</evidence>